<dbReference type="NCBIfam" id="TIGR04094">
    <property type="entry name" value="adjacent_YSIRK"/>
    <property type="match status" value="1"/>
</dbReference>
<evidence type="ECO:0000256" key="1">
    <source>
        <dbReference type="ARBA" id="ARBA00023015"/>
    </source>
</evidence>
<dbReference type="SMART" id="SM00342">
    <property type="entry name" value="HTH_ARAC"/>
    <property type="match status" value="1"/>
</dbReference>
<dbReference type="SUPFAM" id="SSF46689">
    <property type="entry name" value="Homeodomain-like"/>
    <property type="match status" value="2"/>
</dbReference>
<keyword evidence="1" id="KW-0805">Transcription regulation</keyword>
<evidence type="ECO:0000256" key="2">
    <source>
        <dbReference type="ARBA" id="ARBA00023125"/>
    </source>
</evidence>
<dbReference type="InterPro" id="IPR024022">
    <property type="entry name" value="Tscrpt_reg_HTH_surface_antigen"/>
</dbReference>
<evidence type="ECO:0000256" key="3">
    <source>
        <dbReference type="ARBA" id="ARBA00023163"/>
    </source>
</evidence>
<dbReference type="Gene3D" id="1.10.10.60">
    <property type="entry name" value="Homeodomain-like"/>
    <property type="match status" value="1"/>
</dbReference>
<dbReference type="EMBL" id="CP001129">
    <property type="protein sequence ID" value="ACG63157.1"/>
    <property type="molecule type" value="Genomic_DNA"/>
</dbReference>
<dbReference type="GO" id="GO:0003700">
    <property type="term" value="F:DNA-binding transcription factor activity"/>
    <property type="evidence" value="ECO:0007669"/>
    <property type="project" value="InterPro"/>
</dbReference>
<dbReference type="InterPro" id="IPR018060">
    <property type="entry name" value="HTH_AraC"/>
</dbReference>
<protein>
    <submittedName>
        <fullName evidence="5">Transcriptional regulator AraC family</fullName>
    </submittedName>
</protein>
<sequence length="420" mass="48546">MAKRLSHLANKSERSYTKMVSFHLKHIQALHNLSQLPVLVLSQNLELLQAYDDEERRFPYYELIKTLDIPSNTELTCYEGTLEESSLMFPIGDKFIFIGPFYTSFFQDSYKEELADSFLKRYPDKSKKELVGYISTIPHFPASHIRSLLIAVDAFFDTSFEMSCQQSINDLLEEAQLIWEDPHIIANLELENTPSFHVPTVLNYLNHIIDLVKLGNTELLKKEINCIPASDVISSSISALRAEKNLSMVYFTKLLELSFTENTDVAKNYERIKHFMNLTEKAPDILKVLQIRAAAIISLSESLTNKSVSDKQQIYNSILYYVDKHLYSKLKVSDIAKHLYISESHLRAVFKMYSSISLQTYILKEKVQEAKLLLRRGVPAGEVAKLLYFYDTTHFLKTFKKYTDTTPHDYLAHYQQSITK</sequence>
<dbReference type="InterPro" id="IPR009057">
    <property type="entry name" value="Homeodomain-like_sf"/>
</dbReference>
<dbReference type="PANTHER" id="PTHR43280:SF10">
    <property type="entry name" value="REGULATORY PROTEIN POCR"/>
    <property type="match status" value="1"/>
</dbReference>
<feature type="domain" description="HTH araC/xylS-type" evidence="4">
    <location>
        <begin position="316"/>
        <end position="413"/>
    </location>
</feature>
<keyword evidence="2" id="KW-0238">DNA-binding</keyword>
<keyword evidence="3" id="KW-0804">Transcription</keyword>
<evidence type="ECO:0000313" key="5">
    <source>
        <dbReference type="EMBL" id="ACG63157.1"/>
    </source>
</evidence>
<proteinExistence type="predicted"/>
<dbReference type="PANTHER" id="PTHR43280">
    <property type="entry name" value="ARAC-FAMILY TRANSCRIPTIONAL REGULATOR"/>
    <property type="match status" value="1"/>
</dbReference>
<organism evidence="5 6">
    <name type="scientific">Streptococcus equi subsp. zooepidemicus (strain MGCS10565)</name>
    <dbReference type="NCBI Taxonomy" id="552526"/>
    <lineage>
        <taxon>Bacteria</taxon>
        <taxon>Bacillati</taxon>
        <taxon>Bacillota</taxon>
        <taxon>Bacilli</taxon>
        <taxon>Lactobacillales</taxon>
        <taxon>Streptococcaceae</taxon>
        <taxon>Streptococcus</taxon>
    </lineage>
</organism>
<name>B4U0E8_STREM</name>
<dbReference type="PROSITE" id="PS01124">
    <property type="entry name" value="HTH_ARAC_FAMILY_2"/>
    <property type="match status" value="1"/>
</dbReference>
<dbReference type="Pfam" id="PF12833">
    <property type="entry name" value="HTH_18"/>
    <property type="match status" value="1"/>
</dbReference>
<gene>
    <name evidence="5" type="ordered locus">Sez_1830</name>
</gene>
<dbReference type="GO" id="GO:0043565">
    <property type="term" value="F:sequence-specific DNA binding"/>
    <property type="evidence" value="ECO:0007669"/>
    <property type="project" value="InterPro"/>
</dbReference>
<evidence type="ECO:0000313" key="6">
    <source>
        <dbReference type="Proteomes" id="UP000001873"/>
    </source>
</evidence>
<dbReference type="HOGENOM" id="CLU_036605_2_0_9"/>
<dbReference type="KEGG" id="sez:Sez_1830"/>
<reference evidence="5 6" key="1">
    <citation type="journal article" date="2008" name="PLoS ONE">
        <title>Genome sequence of a lancefield group C Streptococcus zooepidemicus strain causing epidemic nephritis: new information about an old disease.</title>
        <authorList>
            <person name="Beres S.B."/>
            <person name="Sesso R."/>
            <person name="Pinto S.W.L."/>
            <person name="Hoe N.P."/>
            <person name="Porcella S.F."/>
            <person name="Deleo F.R."/>
            <person name="Musser J.M."/>
        </authorList>
    </citation>
    <scope>NUCLEOTIDE SEQUENCE [LARGE SCALE GENOMIC DNA]</scope>
    <source>
        <strain evidence="5 6">MGCS10565</strain>
    </source>
</reference>
<evidence type="ECO:0000259" key="4">
    <source>
        <dbReference type="PROSITE" id="PS01124"/>
    </source>
</evidence>
<accession>B4U0E8</accession>
<dbReference type="Proteomes" id="UP000001873">
    <property type="component" value="Chromosome"/>
</dbReference>
<dbReference type="AlphaFoldDB" id="B4U0E8"/>